<proteinExistence type="inferred from homology"/>
<evidence type="ECO:0000256" key="5">
    <source>
        <dbReference type="ARBA" id="ARBA00022792"/>
    </source>
</evidence>
<dbReference type="EC" id="4.4.1.17" evidence="10"/>
<dbReference type="InterPro" id="IPR000511">
    <property type="entry name" value="Holocyt_c/c1_synthase"/>
</dbReference>
<dbReference type="GO" id="GO:0046872">
    <property type="term" value="F:metal ion binding"/>
    <property type="evidence" value="ECO:0007669"/>
    <property type="project" value="UniProtKB-KW"/>
</dbReference>
<dbReference type="Pfam" id="PF01265">
    <property type="entry name" value="Cyto_heme_lyase"/>
    <property type="match status" value="1"/>
</dbReference>
<comment type="catalytic activity">
    <reaction evidence="10">
        <text>holo-[cytochrome c] = apo-[cytochrome c] + heme b</text>
        <dbReference type="Rhea" id="RHEA:22648"/>
        <dbReference type="Rhea" id="RHEA-COMP:10725"/>
        <dbReference type="Rhea" id="RHEA-COMP:10726"/>
        <dbReference type="ChEBI" id="CHEBI:29950"/>
        <dbReference type="ChEBI" id="CHEBI:60344"/>
        <dbReference type="ChEBI" id="CHEBI:83739"/>
        <dbReference type="EC" id="4.4.1.17"/>
    </reaction>
</comment>
<keyword evidence="8 10" id="KW-0472">Membrane</keyword>
<feature type="region of interest" description="Disordered" evidence="11">
    <location>
        <begin position="60"/>
        <end position="227"/>
    </location>
</feature>
<evidence type="ECO:0000256" key="10">
    <source>
        <dbReference type="RuleBase" id="RU363130"/>
    </source>
</evidence>
<keyword evidence="5 10" id="KW-0999">Mitochondrion inner membrane</keyword>
<comment type="similarity">
    <text evidence="2 10">Belongs to the cytochrome c-type heme lyase family.</text>
</comment>
<evidence type="ECO:0000313" key="13">
    <source>
        <dbReference type="Proteomes" id="UP001302126"/>
    </source>
</evidence>
<keyword evidence="6 10" id="KW-0408">Iron</keyword>
<evidence type="ECO:0000256" key="11">
    <source>
        <dbReference type="SAM" id="MobiDB-lite"/>
    </source>
</evidence>
<accession>A0AAN6WLJ1</accession>
<evidence type="ECO:0000256" key="7">
    <source>
        <dbReference type="ARBA" id="ARBA00023128"/>
    </source>
</evidence>
<keyword evidence="3 10" id="KW-0349">Heme</keyword>
<comment type="function">
    <text evidence="10">Lyase that catalyzes the covalent linking of the heme group to the cytochrome C apoprotein to produce the mature functional cytochrome.</text>
</comment>
<evidence type="ECO:0000256" key="4">
    <source>
        <dbReference type="ARBA" id="ARBA00022723"/>
    </source>
</evidence>
<feature type="compositionally biased region" description="Low complexity" evidence="11">
    <location>
        <begin position="106"/>
        <end position="116"/>
    </location>
</feature>
<keyword evidence="9 10" id="KW-0456">Lyase</keyword>
<dbReference type="PANTHER" id="PTHR12743">
    <property type="entry name" value="CYTOCHROME C1 HEME LYASE"/>
    <property type="match status" value="1"/>
</dbReference>
<feature type="compositionally biased region" description="Polar residues" evidence="11">
    <location>
        <begin position="196"/>
        <end position="205"/>
    </location>
</feature>
<keyword evidence="13" id="KW-1185">Reference proteome</keyword>
<gene>
    <name evidence="12" type="ORF">QBC35DRAFT_506541</name>
</gene>
<protein>
    <recommendedName>
        <fullName evidence="10">Holocytochrome c-type synthase</fullName>
        <ecNumber evidence="10">4.4.1.17</ecNumber>
    </recommendedName>
</protein>
<evidence type="ECO:0000256" key="3">
    <source>
        <dbReference type="ARBA" id="ARBA00022617"/>
    </source>
</evidence>
<evidence type="ECO:0000256" key="2">
    <source>
        <dbReference type="ARBA" id="ARBA00007255"/>
    </source>
</evidence>
<feature type="compositionally biased region" description="Polar residues" evidence="11">
    <location>
        <begin position="154"/>
        <end position="173"/>
    </location>
</feature>
<name>A0AAN6WLJ1_9PEZI</name>
<reference evidence="12" key="1">
    <citation type="journal article" date="2023" name="Mol. Phylogenet. Evol.">
        <title>Genome-scale phylogeny and comparative genomics of the fungal order Sordariales.</title>
        <authorList>
            <person name="Hensen N."/>
            <person name="Bonometti L."/>
            <person name="Westerberg I."/>
            <person name="Brannstrom I.O."/>
            <person name="Guillou S."/>
            <person name="Cros-Aarteil S."/>
            <person name="Calhoun S."/>
            <person name="Haridas S."/>
            <person name="Kuo A."/>
            <person name="Mondo S."/>
            <person name="Pangilinan J."/>
            <person name="Riley R."/>
            <person name="LaButti K."/>
            <person name="Andreopoulos B."/>
            <person name="Lipzen A."/>
            <person name="Chen C."/>
            <person name="Yan M."/>
            <person name="Daum C."/>
            <person name="Ng V."/>
            <person name="Clum A."/>
            <person name="Steindorff A."/>
            <person name="Ohm R.A."/>
            <person name="Martin F."/>
            <person name="Silar P."/>
            <person name="Natvig D.O."/>
            <person name="Lalanne C."/>
            <person name="Gautier V."/>
            <person name="Ament-Velasquez S.L."/>
            <person name="Kruys A."/>
            <person name="Hutchinson M.I."/>
            <person name="Powell A.J."/>
            <person name="Barry K."/>
            <person name="Miller A.N."/>
            <person name="Grigoriev I.V."/>
            <person name="Debuchy R."/>
            <person name="Gladieux P."/>
            <person name="Hiltunen Thoren M."/>
            <person name="Johannesson H."/>
        </authorList>
    </citation>
    <scope>NUCLEOTIDE SEQUENCE</scope>
    <source>
        <strain evidence="12">PSN309</strain>
    </source>
</reference>
<comment type="caution">
    <text evidence="12">The sequence shown here is derived from an EMBL/GenBank/DDBJ whole genome shotgun (WGS) entry which is preliminary data.</text>
</comment>
<dbReference type="PROSITE" id="PS00822">
    <property type="entry name" value="CYTO_HEME_LYASE_2"/>
    <property type="match status" value="1"/>
</dbReference>
<keyword evidence="4 10" id="KW-0479">Metal-binding</keyword>
<evidence type="ECO:0000256" key="9">
    <source>
        <dbReference type="ARBA" id="ARBA00023239"/>
    </source>
</evidence>
<dbReference type="EMBL" id="MU864503">
    <property type="protein sequence ID" value="KAK4184140.1"/>
    <property type="molecule type" value="Genomic_DNA"/>
</dbReference>
<evidence type="ECO:0000313" key="12">
    <source>
        <dbReference type="EMBL" id="KAK4184140.1"/>
    </source>
</evidence>
<keyword evidence="7 10" id="KW-0496">Mitochondrion</keyword>
<dbReference type="PANTHER" id="PTHR12743:SF0">
    <property type="entry name" value="HOLOCYTOCHROME C-TYPE SYNTHASE"/>
    <property type="match status" value="1"/>
</dbReference>
<dbReference type="GO" id="GO:0004408">
    <property type="term" value="F:holocytochrome-c synthase activity"/>
    <property type="evidence" value="ECO:0007669"/>
    <property type="project" value="UniProtKB-EC"/>
</dbReference>
<dbReference type="AlphaFoldDB" id="A0AAN6WLJ1"/>
<organism evidence="12 13">
    <name type="scientific">Podospora australis</name>
    <dbReference type="NCBI Taxonomy" id="1536484"/>
    <lineage>
        <taxon>Eukaryota</taxon>
        <taxon>Fungi</taxon>
        <taxon>Dikarya</taxon>
        <taxon>Ascomycota</taxon>
        <taxon>Pezizomycotina</taxon>
        <taxon>Sordariomycetes</taxon>
        <taxon>Sordariomycetidae</taxon>
        <taxon>Sordariales</taxon>
        <taxon>Podosporaceae</taxon>
        <taxon>Podospora</taxon>
    </lineage>
</organism>
<dbReference type="GO" id="GO:0005743">
    <property type="term" value="C:mitochondrial inner membrane"/>
    <property type="evidence" value="ECO:0007669"/>
    <property type="project" value="UniProtKB-SubCell"/>
</dbReference>
<dbReference type="Proteomes" id="UP001302126">
    <property type="component" value="Unassembled WGS sequence"/>
</dbReference>
<evidence type="ECO:0000256" key="6">
    <source>
        <dbReference type="ARBA" id="ARBA00023004"/>
    </source>
</evidence>
<feature type="compositionally biased region" description="Low complexity" evidence="11">
    <location>
        <begin position="137"/>
        <end position="153"/>
    </location>
</feature>
<sequence length="373" mass="40737">MNIAPKLLGTDVSLTCSNQNQNYPTTPLWTNRSRSATHKPRSMHTDLLDTVLAGKDVVPEASEGSGAGRAARGGNTAANKMKGSESAPGGEEKCPVDHKTRDLWLQQARAAQQAGQPAPPLPQPHPTSNIALPPSQPQSQQQPPQQSQAQQSSWTSWLRNPFSSSPSLPSQEQAAVATSKPRAVSPQNILGEERTISSIPRSSDPSGPPQARPSNHEQETGASESGHWIYPSEKQFFEAMKRKGFTSAQASDMKTVVPIHNAVNERAWAEILKWEAPYDSKSCGGPRLYSFAGEKGNMTPKARINTLLGYTAPFDRHDWIVDRCGTKVEYVIDFYSGRNTGNGEKLNFYLDVRPKLNSWEGIKMRALRATGLA</sequence>
<evidence type="ECO:0000256" key="8">
    <source>
        <dbReference type="ARBA" id="ARBA00023136"/>
    </source>
</evidence>
<comment type="subcellular location">
    <subcellularLocation>
        <location evidence="1 10">Mitochondrion inner membrane</location>
    </subcellularLocation>
</comment>
<feature type="compositionally biased region" description="Low complexity" evidence="11">
    <location>
        <begin position="60"/>
        <end position="79"/>
    </location>
</feature>
<evidence type="ECO:0000256" key="1">
    <source>
        <dbReference type="ARBA" id="ARBA00004273"/>
    </source>
</evidence>
<reference evidence="12" key="2">
    <citation type="submission" date="2023-05" db="EMBL/GenBank/DDBJ databases">
        <authorList>
            <consortium name="Lawrence Berkeley National Laboratory"/>
            <person name="Steindorff A."/>
            <person name="Hensen N."/>
            <person name="Bonometti L."/>
            <person name="Westerberg I."/>
            <person name="Brannstrom I.O."/>
            <person name="Guillou S."/>
            <person name="Cros-Aarteil S."/>
            <person name="Calhoun S."/>
            <person name="Haridas S."/>
            <person name="Kuo A."/>
            <person name="Mondo S."/>
            <person name="Pangilinan J."/>
            <person name="Riley R."/>
            <person name="Labutti K."/>
            <person name="Andreopoulos B."/>
            <person name="Lipzen A."/>
            <person name="Chen C."/>
            <person name="Yanf M."/>
            <person name="Daum C."/>
            <person name="Ng V."/>
            <person name="Clum A."/>
            <person name="Ohm R."/>
            <person name="Martin F."/>
            <person name="Silar P."/>
            <person name="Natvig D."/>
            <person name="Lalanne C."/>
            <person name="Gautier V."/>
            <person name="Ament-Velasquez S.L."/>
            <person name="Kruys A."/>
            <person name="Hutchinson M.I."/>
            <person name="Powell A.J."/>
            <person name="Barry K."/>
            <person name="Miller A.N."/>
            <person name="Grigoriev I.V."/>
            <person name="Debuchy R."/>
            <person name="Gladieux P."/>
            <person name="Thoren M.H."/>
            <person name="Johannesson H."/>
        </authorList>
    </citation>
    <scope>NUCLEOTIDE SEQUENCE</scope>
    <source>
        <strain evidence="12">PSN309</strain>
    </source>
</reference>
<feature type="compositionally biased region" description="Basic and acidic residues" evidence="11">
    <location>
        <begin position="90"/>
        <end position="102"/>
    </location>
</feature>